<evidence type="ECO:0000256" key="1">
    <source>
        <dbReference type="ARBA" id="ARBA00022884"/>
    </source>
</evidence>
<dbReference type="GO" id="GO:0003723">
    <property type="term" value="F:RNA binding"/>
    <property type="evidence" value="ECO:0007669"/>
    <property type="project" value="UniProtKB-UniRule"/>
</dbReference>
<reference evidence="4" key="1">
    <citation type="submission" date="2015-09" db="EMBL/GenBank/DDBJ databases">
        <authorList>
            <consortium name="Pathogen Informatics"/>
        </authorList>
    </citation>
    <scope>NUCLEOTIDE SEQUENCE</scope>
    <source>
        <strain evidence="4">2789STDY5834896</strain>
    </source>
</reference>
<protein>
    <submittedName>
        <fullName evidence="4">RNA-binding protein YhbY</fullName>
    </submittedName>
</protein>
<dbReference type="InterPro" id="IPR035920">
    <property type="entry name" value="YhbY-like_sf"/>
</dbReference>
<dbReference type="SMART" id="SM01103">
    <property type="entry name" value="CRS1_YhbY"/>
    <property type="match status" value="1"/>
</dbReference>
<dbReference type="SUPFAM" id="SSF75471">
    <property type="entry name" value="YhbY-like"/>
    <property type="match status" value="1"/>
</dbReference>
<dbReference type="PANTHER" id="PTHR40065">
    <property type="entry name" value="RNA-BINDING PROTEIN YHBY"/>
    <property type="match status" value="1"/>
</dbReference>
<accession>A0A1C6HQC6</accession>
<feature type="domain" description="CRM" evidence="3">
    <location>
        <begin position="1"/>
        <end position="96"/>
    </location>
</feature>
<dbReference type="PROSITE" id="PS51295">
    <property type="entry name" value="CRM"/>
    <property type="match status" value="1"/>
</dbReference>
<dbReference type="Pfam" id="PF01985">
    <property type="entry name" value="CRS1_YhbY"/>
    <property type="match status" value="1"/>
</dbReference>
<dbReference type="PANTHER" id="PTHR40065:SF3">
    <property type="entry name" value="RNA-BINDING PROTEIN YHBY"/>
    <property type="match status" value="1"/>
</dbReference>
<sequence length="98" mass="10769">MLSSKQRARLRAAANSLDTILQVGKGGLDDAVVTQVKDALAARELIKMRVLENSLYTAKEAAAELAEYTGAEVVQVIGTRFVLFRGKKKDSKYQELLK</sequence>
<name>A0A1C6HQC6_9FIRM</name>
<evidence type="ECO:0000256" key="2">
    <source>
        <dbReference type="PROSITE-ProRule" id="PRU00626"/>
    </source>
</evidence>
<organism evidence="4">
    <name type="scientific">uncultured Anaerotruncus sp</name>
    <dbReference type="NCBI Taxonomy" id="905011"/>
    <lineage>
        <taxon>Bacteria</taxon>
        <taxon>Bacillati</taxon>
        <taxon>Bacillota</taxon>
        <taxon>Clostridia</taxon>
        <taxon>Eubacteriales</taxon>
        <taxon>Oscillospiraceae</taxon>
        <taxon>Anaerotruncus</taxon>
        <taxon>environmental samples</taxon>
    </lineage>
</organism>
<dbReference type="AlphaFoldDB" id="A0A1C6HQC6"/>
<evidence type="ECO:0000313" key="4">
    <source>
        <dbReference type="EMBL" id="SCJ59749.1"/>
    </source>
</evidence>
<proteinExistence type="predicted"/>
<dbReference type="EMBL" id="FMHG01000001">
    <property type="protein sequence ID" value="SCJ59749.1"/>
    <property type="molecule type" value="Genomic_DNA"/>
</dbReference>
<dbReference type="InterPro" id="IPR001890">
    <property type="entry name" value="RNA-binding_CRM"/>
</dbReference>
<evidence type="ECO:0000259" key="3">
    <source>
        <dbReference type="PROSITE" id="PS51295"/>
    </source>
</evidence>
<dbReference type="InterPro" id="IPR051925">
    <property type="entry name" value="RNA-binding_domain"/>
</dbReference>
<dbReference type="Gene3D" id="3.30.110.60">
    <property type="entry name" value="YhbY-like"/>
    <property type="match status" value="1"/>
</dbReference>
<gene>
    <name evidence="4" type="primary">yhbY</name>
    <name evidence="4" type="ORF">SAMEA3545359_00980</name>
</gene>
<keyword evidence="1 2" id="KW-0694">RNA-binding</keyword>